<comment type="subcellular location">
    <subcellularLocation>
        <location evidence="1">Cell membrane</location>
        <topology evidence="1">Multi-pass membrane protein</topology>
    </subcellularLocation>
</comment>
<dbReference type="Pfam" id="PF02743">
    <property type="entry name" value="dCache_1"/>
    <property type="match status" value="1"/>
</dbReference>
<dbReference type="GO" id="GO:0007165">
    <property type="term" value="P:signal transduction"/>
    <property type="evidence" value="ECO:0007669"/>
    <property type="project" value="UniProtKB-KW"/>
</dbReference>
<evidence type="ECO:0000259" key="13">
    <source>
        <dbReference type="PROSITE" id="PS50885"/>
    </source>
</evidence>
<dbReference type="CDD" id="cd12912">
    <property type="entry name" value="PDC2_MCP_like"/>
    <property type="match status" value="1"/>
</dbReference>
<dbReference type="GO" id="GO:0005886">
    <property type="term" value="C:plasma membrane"/>
    <property type="evidence" value="ECO:0007669"/>
    <property type="project" value="UniProtKB-SubCell"/>
</dbReference>
<keyword evidence="5 11" id="KW-1133">Transmembrane helix</keyword>
<dbReference type="RefSeq" id="WP_091728661.1">
    <property type="nucleotide sequence ID" value="NZ_FNQE01000011.1"/>
</dbReference>
<proteinExistence type="inferred from homology"/>
<evidence type="ECO:0000256" key="10">
    <source>
        <dbReference type="SAM" id="Coils"/>
    </source>
</evidence>
<keyword evidence="3" id="KW-0145">Chemotaxis</keyword>
<evidence type="ECO:0000256" key="7">
    <source>
        <dbReference type="ARBA" id="ARBA00023224"/>
    </source>
</evidence>
<evidence type="ECO:0000313" key="14">
    <source>
        <dbReference type="EMBL" id="SDY91752.1"/>
    </source>
</evidence>
<feature type="domain" description="Methyl-accepting transducer" evidence="12">
    <location>
        <begin position="376"/>
        <end position="633"/>
    </location>
</feature>
<dbReference type="Gene3D" id="3.30.450.20">
    <property type="entry name" value="PAS domain"/>
    <property type="match status" value="1"/>
</dbReference>
<dbReference type="SMART" id="SM00304">
    <property type="entry name" value="HAMP"/>
    <property type="match status" value="1"/>
</dbReference>
<keyword evidence="15" id="KW-1185">Reference proteome</keyword>
<feature type="domain" description="HAMP" evidence="13">
    <location>
        <begin position="302"/>
        <end position="357"/>
    </location>
</feature>
<sequence>MKSIKTKLVVYFSILILLSSIATGLIAINVSSKSLTNEAEKTLSSLATESARLIETRIQGRIGILETVSGVTDIQTMYWYAQLPVLKRIVAKTDFLDIGVVQPNGTANYTDGSTANLGDRDYVKKAFSGEANVSDLLISRVTGEPVLMYAAPIERGGKIVGVLVGRISGNALSEAIQDTGYGNKGYSYIISDTGTVVAHPDVSRVLAQENPIEKAEEDIELAPVAKLFKKILEEREGVSPYSFKGNKLYAGYYPIKDSNWIMVTVANEQEMLSSISAMQIAVFTSTVIILLICIVLTYLLGNQISKHIVLAVKHTERVAGLDITQDLPEKILKSQDEIGNLARSMQSITDNLRGIIGEIGHSAEQVYQTSEELSAASHQSSASAEEVAKTAEEIARGASDQAHNTELGSNKAIELGECIEKDLGYMMELNSASSRVTEVVNEGLLEIENLSKITEESNKAQKEIYEVILKTNESSNKIGQASDVIASIAEQTNLLALNAAIEAARAGELGRGFAVVAEEIRKLAEQSSSSTQEIFEMVEELLKNSQDAVKTMARVSDISKEQSHSVINNKDKYLLVLESMKDTEKAIEKLNTTGREMEKMKNEILDTLQNLSAIAQENSAATEEVTASMEEQTASIQEIASSSEELANLGETLKSIIERFKI</sequence>
<dbReference type="OrthoDB" id="597657at2"/>
<keyword evidence="7 9" id="KW-0807">Transducer</keyword>
<evidence type="ECO:0000256" key="1">
    <source>
        <dbReference type="ARBA" id="ARBA00004651"/>
    </source>
</evidence>
<evidence type="ECO:0000256" key="8">
    <source>
        <dbReference type="ARBA" id="ARBA00029447"/>
    </source>
</evidence>
<dbReference type="GO" id="GO:0006935">
    <property type="term" value="P:chemotaxis"/>
    <property type="evidence" value="ECO:0007669"/>
    <property type="project" value="UniProtKB-KW"/>
</dbReference>
<reference evidence="14 15" key="1">
    <citation type="submission" date="2016-10" db="EMBL/GenBank/DDBJ databases">
        <authorList>
            <person name="de Groot N.N."/>
        </authorList>
    </citation>
    <scope>NUCLEOTIDE SEQUENCE [LARGE SCALE GENOMIC DNA]</scope>
    <source>
        <strain evidence="14 15">DSM 21650</strain>
    </source>
</reference>
<dbReference type="Pfam" id="PF00015">
    <property type="entry name" value="MCPsignal"/>
    <property type="match status" value="1"/>
</dbReference>
<dbReference type="InterPro" id="IPR033479">
    <property type="entry name" value="dCache_1"/>
</dbReference>
<name>A0A1H3NS76_9FIRM</name>
<dbReference type="PANTHER" id="PTHR32089:SF112">
    <property type="entry name" value="LYSOZYME-LIKE PROTEIN-RELATED"/>
    <property type="match status" value="1"/>
</dbReference>
<dbReference type="STRING" id="415015.SAMN05660462_01230"/>
<dbReference type="InterPro" id="IPR003660">
    <property type="entry name" value="HAMP_dom"/>
</dbReference>
<evidence type="ECO:0000256" key="11">
    <source>
        <dbReference type="SAM" id="Phobius"/>
    </source>
</evidence>
<dbReference type="AlphaFoldDB" id="A0A1H3NS76"/>
<evidence type="ECO:0000256" key="5">
    <source>
        <dbReference type="ARBA" id="ARBA00022989"/>
    </source>
</evidence>
<evidence type="ECO:0000256" key="2">
    <source>
        <dbReference type="ARBA" id="ARBA00022475"/>
    </source>
</evidence>
<evidence type="ECO:0000259" key="12">
    <source>
        <dbReference type="PROSITE" id="PS50111"/>
    </source>
</evidence>
<organism evidence="14 15">
    <name type="scientific">Proteiniborus ethanoligenes</name>
    <dbReference type="NCBI Taxonomy" id="415015"/>
    <lineage>
        <taxon>Bacteria</taxon>
        <taxon>Bacillati</taxon>
        <taxon>Bacillota</taxon>
        <taxon>Clostridia</taxon>
        <taxon>Eubacteriales</taxon>
        <taxon>Proteiniborus</taxon>
    </lineage>
</organism>
<dbReference type="SUPFAM" id="SSF58104">
    <property type="entry name" value="Methyl-accepting chemotaxis protein (MCP) signaling domain"/>
    <property type="match status" value="1"/>
</dbReference>
<evidence type="ECO:0000256" key="3">
    <source>
        <dbReference type="ARBA" id="ARBA00022500"/>
    </source>
</evidence>
<evidence type="ECO:0000256" key="6">
    <source>
        <dbReference type="ARBA" id="ARBA00023136"/>
    </source>
</evidence>
<dbReference type="InterPro" id="IPR029151">
    <property type="entry name" value="Sensor-like_sf"/>
</dbReference>
<keyword evidence="10" id="KW-0175">Coiled coil</keyword>
<protein>
    <submittedName>
        <fullName evidence="14">Methyl-accepting chemotaxis sensory transducer with Cache sensor</fullName>
    </submittedName>
</protein>
<dbReference type="Proteomes" id="UP000198625">
    <property type="component" value="Unassembled WGS sequence"/>
</dbReference>
<keyword evidence="6 11" id="KW-0472">Membrane</keyword>
<dbReference type="InterPro" id="IPR004089">
    <property type="entry name" value="MCPsignal_dom"/>
</dbReference>
<keyword evidence="2" id="KW-1003">Cell membrane</keyword>
<gene>
    <name evidence="14" type="ORF">SAMN05660462_01230</name>
</gene>
<dbReference type="PANTHER" id="PTHR32089">
    <property type="entry name" value="METHYL-ACCEPTING CHEMOTAXIS PROTEIN MCPB"/>
    <property type="match status" value="1"/>
</dbReference>
<dbReference type="EMBL" id="FNQE01000011">
    <property type="protein sequence ID" value="SDY91752.1"/>
    <property type="molecule type" value="Genomic_DNA"/>
</dbReference>
<dbReference type="CDD" id="cd06225">
    <property type="entry name" value="HAMP"/>
    <property type="match status" value="1"/>
</dbReference>
<accession>A0A1H3NS76</accession>
<dbReference type="CDD" id="cd12914">
    <property type="entry name" value="PDC1_DGC_like"/>
    <property type="match status" value="1"/>
</dbReference>
<feature type="transmembrane region" description="Helical" evidence="11">
    <location>
        <begin position="280"/>
        <end position="300"/>
    </location>
</feature>
<dbReference type="SMART" id="SM00283">
    <property type="entry name" value="MA"/>
    <property type="match status" value="1"/>
</dbReference>
<feature type="coiled-coil region" evidence="10">
    <location>
        <begin position="580"/>
        <end position="617"/>
    </location>
</feature>
<dbReference type="Gene3D" id="1.10.287.950">
    <property type="entry name" value="Methyl-accepting chemotaxis protein"/>
    <property type="match status" value="1"/>
</dbReference>
<evidence type="ECO:0000313" key="15">
    <source>
        <dbReference type="Proteomes" id="UP000198625"/>
    </source>
</evidence>
<keyword evidence="4 11" id="KW-0812">Transmembrane</keyword>
<dbReference type="PROSITE" id="PS50111">
    <property type="entry name" value="CHEMOTAXIS_TRANSDUC_2"/>
    <property type="match status" value="1"/>
</dbReference>
<dbReference type="SUPFAM" id="SSF103190">
    <property type="entry name" value="Sensory domain-like"/>
    <property type="match status" value="1"/>
</dbReference>
<evidence type="ECO:0000256" key="4">
    <source>
        <dbReference type="ARBA" id="ARBA00022692"/>
    </source>
</evidence>
<dbReference type="PROSITE" id="PS50885">
    <property type="entry name" value="HAMP"/>
    <property type="match status" value="1"/>
</dbReference>
<evidence type="ECO:0000256" key="9">
    <source>
        <dbReference type="PROSITE-ProRule" id="PRU00284"/>
    </source>
</evidence>
<comment type="similarity">
    <text evidence="8">Belongs to the methyl-accepting chemotaxis (MCP) protein family.</text>
</comment>